<dbReference type="InterPro" id="IPR003399">
    <property type="entry name" value="Mce/MlaD"/>
</dbReference>
<evidence type="ECO:0000313" key="4">
    <source>
        <dbReference type="EMBL" id="OZM74852.1"/>
    </source>
</evidence>
<keyword evidence="5" id="KW-1185">Reference proteome</keyword>
<dbReference type="InterPro" id="IPR024516">
    <property type="entry name" value="Mce_C"/>
</dbReference>
<evidence type="ECO:0000256" key="1">
    <source>
        <dbReference type="SAM" id="MobiDB-lite"/>
    </source>
</evidence>
<gene>
    <name evidence="4" type="ORF">CFN78_01145</name>
</gene>
<protein>
    <submittedName>
        <fullName evidence="4">ABC transporter substrate-binding protein</fullName>
    </submittedName>
</protein>
<dbReference type="PANTHER" id="PTHR33371">
    <property type="entry name" value="INTERMEMBRANE PHOSPHOLIPID TRANSPORT SYSTEM BINDING PROTEIN MLAD-RELATED"/>
    <property type="match status" value="1"/>
</dbReference>
<dbReference type="PANTHER" id="PTHR33371:SF16">
    <property type="entry name" value="MCE-FAMILY PROTEIN MCE3F"/>
    <property type="match status" value="1"/>
</dbReference>
<dbReference type="GO" id="GO:0005576">
    <property type="term" value="C:extracellular region"/>
    <property type="evidence" value="ECO:0007669"/>
    <property type="project" value="TreeGrafter"/>
</dbReference>
<organism evidence="4 5">
    <name type="scientific">Amycolatopsis antarctica</name>
    <dbReference type="NCBI Taxonomy" id="1854586"/>
    <lineage>
        <taxon>Bacteria</taxon>
        <taxon>Bacillati</taxon>
        <taxon>Actinomycetota</taxon>
        <taxon>Actinomycetes</taxon>
        <taxon>Pseudonocardiales</taxon>
        <taxon>Pseudonocardiaceae</taxon>
        <taxon>Amycolatopsis</taxon>
    </lineage>
</organism>
<dbReference type="OrthoDB" id="4741753at2"/>
<sequence>MLVRRTKLQLIAFVVISVVAVVYALARFTDVGRIFGQEGYTVDLQLNSSGGIFTGAEVSYRGYNIGRVGELSLTDTGLQAELEIEPDTPAVPSDLEAVVANRSAVGEQFVDLRPKAAGGPFLAEGAVIAADRAKTPVSTDQVLTDLDSLASSVPVDDLRTVVDESYNAFNGTGGDLQVLMDTTRDFIGTARENLPQTVQLLQQGGTVLQTQNELTGSMRSFSSDLNKLSETLRNSDGDLRELIGITPQVADQISGVLAETGPGTGALLANLLTTSNLLVTRQPGLEQGLVTYPLLSVGAGTVAPGDGTAHLGLALNLFDPPSCVKGYPRADEEVNGGEGYRPGNDTSPRPASGDAYCAEPPGSPVNVRGSQNAPYNGVPVSPTPEEIAANQGRGQENLKAMQPIPGVAGGPALTLNGLGSLLGLPG</sequence>
<name>A0A263D8M0_9PSEU</name>
<dbReference type="InterPro" id="IPR052336">
    <property type="entry name" value="MlaD_Phospholipid_Transporter"/>
</dbReference>
<feature type="region of interest" description="Disordered" evidence="1">
    <location>
        <begin position="328"/>
        <end position="373"/>
    </location>
</feature>
<dbReference type="NCBIfam" id="TIGR00996">
    <property type="entry name" value="Mtu_fam_mce"/>
    <property type="match status" value="1"/>
</dbReference>
<evidence type="ECO:0000313" key="5">
    <source>
        <dbReference type="Proteomes" id="UP000242444"/>
    </source>
</evidence>
<evidence type="ECO:0000259" key="3">
    <source>
        <dbReference type="Pfam" id="PF11887"/>
    </source>
</evidence>
<dbReference type="Pfam" id="PF11887">
    <property type="entry name" value="Mce4_CUP1"/>
    <property type="match status" value="1"/>
</dbReference>
<reference evidence="4 5" key="1">
    <citation type="submission" date="2017-07" db="EMBL/GenBank/DDBJ databases">
        <title>Amycolatopsis antarcticus sp. nov., isolated from the surface of an Antarcticus brown macroalga.</title>
        <authorList>
            <person name="Wang J."/>
            <person name="Leiva S."/>
            <person name="Huang J."/>
            <person name="Huang Y."/>
        </authorList>
    </citation>
    <scope>NUCLEOTIDE SEQUENCE [LARGE SCALE GENOMIC DNA]</scope>
    <source>
        <strain evidence="4 5">AU-G6</strain>
    </source>
</reference>
<dbReference type="Proteomes" id="UP000242444">
    <property type="component" value="Unassembled WGS sequence"/>
</dbReference>
<dbReference type="InParanoid" id="A0A263D8M0"/>
<accession>A0A263D8M0</accession>
<evidence type="ECO:0000259" key="2">
    <source>
        <dbReference type="Pfam" id="PF02470"/>
    </source>
</evidence>
<feature type="domain" description="Mce/MlaD" evidence="2">
    <location>
        <begin position="39"/>
        <end position="114"/>
    </location>
</feature>
<dbReference type="AlphaFoldDB" id="A0A263D8M0"/>
<comment type="caution">
    <text evidence="4">The sequence shown here is derived from an EMBL/GenBank/DDBJ whole genome shotgun (WGS) entry which is preliminary data.</text>
</comment>
<dbReference type="EMBL" id="NKYE01000001">
    <property type="protein sequence ID" value="OZM74852.1"/>
    <property type="molecule type" value="Genomic_DNA"/>
</dbReference>
<dbReference type="InterPro" id="IPR005693">
    <property type="entry name" value="Mce"/>
</dbReference>
<dbReference type="RefSeq" id="WP_094860637.1">
    <property type="nucleotide sequence ID" value="NZ_NKYE01000001.1"/>
</dbReference>
<proteinExistence type="predicted"/>
<dbReference type="FunCoup" id="A0A263D8M0">
    <property type="interactions" value="40"/>
</dbReference>
<dbReference type="Pfam" id="PF02470">
    <property type="entry name" value="MlaD"/>
    <property type="match status" value="1"/>
</dbReference>
<feature type="domain" description="Mammalian cell entry C-terminal" evidence="3">
    <location>
        <begin position="122"/>
        <end position="292"/>
    </location>
</feature>